<dbReference type="EMBL" id="BGZK01002371">
    <property type="protein sequence ID" value="GBP93396.1"/>
    <property type="molecule type" value="Genomic_DNA"/>
</dbReference>
<feature type="region of interest" description="Disordered" evidence="1">
    <location>
        <begin position="154"/>
        <end position="175"/>
    </location>
</feature>
<sequence length="327" mass="35581">MVITKCVNVLKCHITAYVETLCGLDPTHGHLDRRCDIVRGQRLNSFVRGMKQCKNGTSPKGWEGGGEVGRWGRTGMNGWHLPPLRPFLFLPFSMEWKSRKVSTESKPVNIEGHRTISTEAPMFLMWNANIYQCHILVNSKGNKTVVLDFDDARSSAEGPSISASEKSSQDRKGREDARISISKIVAITFAITGGVAGMGGTWTHAQSSSSVTSNWVTPGAGRPCLPIATPLTVTLMNARRLTVVSFSRTRKHKGEVVHEVSGSDPPLPSSGSVSGTRRGRLAGVPSGAQRPEAAGGVRGRGARRCTRRCRSRTCARPTTLIYKMQIL</sequence>
<organism evidence="2 3">
    <name type="scientific">Eumeta variegata</name>
    <name type="common">Bagworm moth</name>
    <name type="synonym">Eumeta japonica</name>
    <dbReference type="NCBI Taxonomy" id="151549"/>
    <lineage>
        <taxon>Eukaryota</taxon>
        <taxon>Metazoa</taxon>
        <taxon>Ecdysozoa</taxon>
        <taxon>Arthropoda</taxon>
        <taxon>Hexapoda</taxon>
        <taxon>Insecta</taxon>
        <taxon>Pterygota</taxon>
        <taxon>Neoptera</taxon>
        <taxon>Endopterygota</taxon>
        <taxon>Lepidoptera</taxon>
        <taxon>Glossata</taxon>
        <taxon>Ditrysia</taxon>
        <taxon>Tineoidea</taxon>
        <taxon>Psychidae</taxon>
        <taxon>Oiketicinae</taxon>
        <taxon>Eumeta</taxon>
    </lineage>
</organism>
<proteinExistence type="predicted"/>
<evidence type="ECO:0000256" key="1">
    <source>
        <dbReference type="SAM" id="MobiDB-lite"/>
    </source>
</evidence>
<keyword evidence="3" id="KW-1185">Reference proteome</keyword>
<evidence type="ECO:0000313" key="2">
    <source>
        <dbReference type="EMBL" id="GBP93396.1"/>
    </source>
</evidence>
<name>A0A4C1ZY57_EUMVA</name>
<gene>
    <name evidence="2" type="ORF">EVAR_70357_1</name>
</gene>
<comment type="caution">
    <text evidence="2">The sequence shown here is derived from an EMBL/GenBank/DDBJ whole genome shotgun (WGS) entry which is preliminary data.</text>
</comment>
<accession>A0A4C1ZY57</accession>
<reference evidence="2 3" key="1">
    <citation type="journal article" date="2019" name="Commun. Biol.">
        <title>The bagworm genome reveals a unique fibroin gene that provides high tensile strength.</title>
        <authorList>
            <person name="Kono N."/>
            <person name="Nakamura H."/>
            <person name="Ohtoshi R."/>
            <person name="Tomita M."/>
            <person name="Numata K."/>
            <person name="Arakawa K."/>
        </authorList>
    </citation>
    <scope>NUCLEOTIDE SEQUENCE [LARGE SCALE GENOMIC DNA]</scope>
</reference>
<evidence type="ECO:0000313" key="3">
    <source>
        <dbReference type="Proteomes" id="UP000299102"/>
    </source>
</evidence>
<protein>
    <submittedName>
        <fullName evidence="2">Uncharacterized protein</fullName>
    </submittedName>
</protein>
<feature type="region of interest" description="Disordered" evidence="1">
    <location>
        <begin position="255"/>
        <end position="301"/>
    </location>
</feature>
<dbReference type="AlphaFoldDB" id="A0A4C1ZY57"/>
<dbReference type="Proteomes" id="UP000299102">
    <property type="component" value="Unassembled WGS sequence"/>
</dbReference>